<organism evidence="1 2">
    <name type="scientific">Salmonella bongori N268-08</name>
    <dbReference type="NCBI Taxonomy" id="1197719"/>
    <lineage>
        <taxon>Bacteria</taxon>
        <taxon>Pseudomonadati</taxon>
        <taxon>Pseudomonadota</taxon>
        <taxon>Gammaproteobacteria</taxon>
        <taxon>Enterobacterales</taxon>
        <taxon>Enterobacteriaceae</taxon>
        <taxon>Salmonella</taxon>
    </lineage>
</organism>
<dbReference type="HOGENOM" id="CLU_3140417_0_0_6"/>
<gene>
    <name evidence="1" type="ORF">A464_795</name>
</gene>
<reference evidence="1 2" key="1">
    <citation type="submission" date="2013-07" db="EMBL/GenBank/DDBJ databases">
        <title>Genome sequence of Salmonella bongori N268-08 - a rare clinical isolate.</title>
        <authorList>
            <person name="Marti R."/>
            <person name="Hagens S."/>
            <person name="Loessner M.J."/>
            <person name="Klumpp J."/>
        </authorList>
    </citation>
    <scope>NUCLEOTIDE SEQUENCE [LARGE SCALE GENOMIC DNA]</scope>
    <source>
        <strain evidence="1 2">N268-08</strain>
    </source>
</reference>
<accession>S5MMW7</accession>
<proteinExistence type="predicted"/>
<dbReference type="Proteomes" id="UP000015042">
    <property type="component" value="Chromosome"/>
</dbReference>
<dbReference type="EMBL" id="CP006608">
    <property type="protein sequence ID" value="AGR57981.1"/>
    <property type="molecule type" value="Genomic_DNA"/>
</dbReference>
<sequence>MHNHAEYHRIILGYYRIITASYFSHFYIKMRIITRPTTHFHNHLININN</sequence>
<dbReference type="AlphaFoldDB" id="S5MMW7"/>
<evidence type="ECO:0000313" key="1">
    <source>
        <dbReference type="EMBL" id="AGR57981.1"/>
    </source>
</evidence>
<evidence type="ECO:0000313" key="2">
    <source>
        <dbReference type="Proteomes" id="UP000015042"/>
    </source>
</evidence>
<protein>
    <submittedName>
        <fullName evidence="1">Uncharacterized protein</fullName>
    </submittedName>
</protein>
<name>S5MMW7_SALBN</name>
<dbReference type="KEGG" id="sbz:A464_795"/>